<keyword evidence="4" id="KW-0479">Metal-binding</keyword>
<dbReference type="Gene3D" id="3.40.50.1220">
    <property type="entry name" value="TPP-binding domain"/>
    <property type="match status" value="1"/>
</dbReference>
<feature type="compositionally biased region" description="Low complexity" evidence="5">
    <location>
        <begin position="8"/>
        <end position="22"/>
    </location>
</feature>
<dbReference type="GO" id="GO:0046872">
    <property type="term" value="F:metal ion binding"/>
    <property type="evidence" value="ECO:0007669"/>
    <property type="project" value="UniProtKB-KW"/>
</dbReference>
<keyword evidence="2" id="KW-0808">Transferase</keyword>
<dbReference type="Proteomes" id="UP001174691">
    <property type="component" value="Unassembled WGS sequence"/>
</dbReference>
<dbReference type="Pfam" id="PF02146">
    <property type="entry name" value="SIR2"/>
    <property type="match status" value="1"/>
</dbReference>
<feature type="region of interest" description="Disordered" evidence="5">
    <location>
        <begin position="545"/>
        <end position="580"/>
    </location>
</feature>
<dbReference type="AlphaFoldDB" id="A0AA38S1H9"/>
<evidence type="ECO:0000256" key="2">
    <source>
        <dbReference type="ARBA" id="ARBA00022679"/>
    </source>
</evidence>
<evidence type="ECO:0000313" key="7">
    <source>
        <dbReference type="EMBL" id="KAJ9164877.1"/>
    </source>
</evidence>
<evidence type="ECO:0000313" key="8">
    <source>
        <dbReference type="Proteomes" id="UP001174691"/>
    </source>
</evidence>
<dbReference type="EMBL" id="JANBVN010000008">
    <property type="protein sequence ID" value="KAJ9164877.1"/>
    <property type="molecule type" value="Genomic_DNA"/>
</dbReference>
<feature type="compositionally biased region" description="Basic residues" evidence="5">
    <location>
        <begin position="488"/>
        <end position="497"/>
    </location>
</feature>
<dbReference type="PROSITE" id="PS50305">
    <property type="entry name" value="SIRTUIN"/>
    <property type="match status" value="1"/>
</dbReference>
<evidence type="ECO:0000259" key="6">
    <source>
        <dbReference type="PROSITE" id="PS50305"/>
    </source>
</evidence>
<dbReference type="PANTHER" id="PTHR47651">
    <property type="entry name" value="NAD-DEPENDENT HISTONE DEACETYLASE HST4"/>
    <property type="match status" value="1"/>
</dbReference>
<evidence type="ECO:0000256" key="5">
    <source>
        <dbReference type="SAM" id="MobiDB-lite"/>
    </source>
</evidence>
<evidence type="ECO:0000256" key="3">
    <source>
        <dbReference type="ARBA" id="ARBA00023027"/>
    </source>
</evidence>
<dbReference type="GO" id="GO:0016740">
    <property type="term" value="F:transferase activity"/>
    <property type="evidence" value="ECO:0007669"/>
    <property type="project" value="UniProtKB-KW"/>
</dbReference>
<evidence type="ECO:0000256" key="4">
    <source>
        <dbReference type="PROSITE-ProRule" id="PRU00236"/>
    </source>
</evidence>
<comment type="caution">
    <text evidence="7">The sequence shown here is derived from an EMBL/GenBank/DDBJ whole genome shotgun (WGS) entry which is preliminary data.</text>
</comment>
<dbReference type="GO" id="GO:0070403">
    <property type="term" value="F:NAD+ binding"/>
    <property type="evidence" value="ECO:0007669"/>
    <property type="project" value="InterPro"/>
</dbReference>
<feature type="binding site" evidence="4">
    <location>
        <position position="240"/>
    </location>
    <ligand>
        <name>Zn(2+)</name>
        <dbReference type="ChEBI" id="CHEBI:29105"/>
    </ligand>
</feature>
<feature type="binding site" evidence="4">
    <location>
        <position position="237"/>
    </location>
    <ligand>
        <name>Zn(2+)</name>
        <dbReference type="ChEBI" id="CHEBI:29105"/>
    </ligand>
</feature>
<feature type="binding site" evidence="4">
    <location>
        <position position="218"/>
    </location>
    <ligand>
        <name>Zn(2+)</name>
        <dbReference type="ChEBI" id="CHEBI:29105"/>
    </ligand>
</feature>
<feature type="active site" description="Proton acceptor" evidence="4">
    <location>
        <position position="207"/>
    </location>
</feature>
<name>A0AA38S1H9_9PEZI</name>
<dbReference type="PANTHER" id="PTHR47651:SF17">
    <property type="entry name" value="DEACETYLASE SIRTUIN-TYPE DOMAIN-CONTAINING PROTEIN"/>
    <property type="match status" value="1"/>
</dbReference>
<gene>
    <name evidence="7" type="ORF">NKR19_g972</name>
</gene>
<dbReference type="InterPro" id="IPR029035">
    <property type="entry name" value="DHS-like_NAD/FAD-binding_dom"/>
</dbReference>
<dbReference type="InterPro" id="IPR026590">
    <property type="entry name" value="Ssirtuin_cat_dom"/>
</dbReference>
<accession>A0AA38S1H9</accession>
<feature type="domain" description="Deacetylase sirtuin-type" evidence="6">
    <location>
        <begin position="63"/>
        <end position="369"/>
    </location>
</feature>
<dbReference type="Gene3D" id="3.30.1600.10">
    <property type="entry name" value="SIR2/SIRT2 'Small Domain"/>
    <property type="match status" value="1"/>
</dbReference>
<dbReference type="SUPFAM" id="SSF52467">
    <property type="entry name" value="DHS-like NAD/FAD-binding domain"/>
    <property type="match status" value="1"/>
</dbReference>
<evidence type="ECO:0000256" key="1">
    <source>
        <dbReference type="ARBA" id="ARBA00006924"/>
    </source>
</evidence>
<protein>
    <submittedName>
        <fullName evidence="7">DHS-like NAD/FAD-binding domain-containing protein</fullName>
    </submittedName>
</protein>
<keyword evidence="3" id="KW-0520">NAD</keyword>
<reference evidence="7" key="1">
    <citation type="submission" date="2022-07" db="EMBL/GenBank/DDBJ databases">
        <title>Fungi with potential for degradation of polypropylene.</title>
        <authorList>
            <person name="Gostincar C."/>
        </authorList>
    </citation>
    <scope>NUCLEOTIDE SEQUENCE</scope>
    <source>
        <strain evidence="7">EXF-13287</strain>
    </source>
</reference>
<feature type="binding site" evidence="4">
    <location>
        <position position="215"/>
    </location>
    <ligand>
        <name>Zn(2+)</name>
        <dbReference type="ChEBI" id="CHEBI:29105"/>
    </ligand>
</feature>
<keyword evidence="4" id="KW-0862">Zinc</keyword>
<feature type="region of interest" description="Disordered" evidence="5">
    <location>
        <begin position="393"/>
        <end position="511"/>
    </location>
</feature>
<feature type="region of interest" description="Disordered" evidence="5">
    <location>
        <begin position="1"/>
        <end position="52"/>
    </location>
</feature>
<dbReference type="InterPro" id="IPR003000">
    <property type="entry name" value="Sirtuin"/>
</dbReference>
<comment type="similarity">
    <text evidence="1">Belongs to the sirtuin family. Class I subfamily.</text>
</comment>
<organism evidence="7 8">
    <name type="scientific">Coniochaeta hoffmannii</name>
    <dbReference type="NCBI Taxonomy" id="91930"/>
    <lineage>
        <taxon>Eukaryota</taxon>
        <taxon>Fungi</taxon>
        <taxon>Dikarya</taxon>
        <taxon>Ascomycota</taxon>
        <taxon>Pezizomycotina</taxon>
        <taxon>Sordariomycetes</taxon>
        <taxon>Sordariomycetidae</taxon>
        <taxon>Coniochaetales</taxon>
        <taxon>Coniochaetaceae</taxon>
        <taxon>Coniochaeta</taxon>
    </lineage>
</organism>
<sequence length="580" mass="63501">MGAYNRYPSPSSSAAPSGSASPMKSDTTEEIWARSDGPPPAKRRKVAAKKERTTEYVDLGNHAEESEAELERLLRVLRKKKKIVVIAGAGISVAAGIPDFRSSTGLFKTLPGEHKVKGSGKHLFDASVYKHDSSTSSFHDMVRRMSEQISEAKPTHFHHLLASIAHEGRLLRLYTQNIDCIDTNMPPLATTVPLNNKGPWPKTIQLHGGLDKMVCSKCGELEKFDPSLFEGPEPPPCRACLEMEQVRIEHAARRSHGVGKLRPRIVLYNEHHPDQDAIGNVSAADLKRVPDAVIVVGTTLKVPGVRRIVKEMCQVTRSTRDGFTAWINLEPEPQGPLLKDCWDLVVKGKCDDVAKLAGLPHWDEQDIGDPLAYSLTDEEHAERVRKSRLEVEIESRKTVTPEAEETSSGHQTPALARSKTVEHIQENGGMPTPSASPRHRSPMPAKAASAPGKTKQSKLDFGDVRPAKKDSTPTSRGSTPAAATTKKPAAKGRKPLKSGRGQQQQPKPKVNILTAAFKTTKTAVAATGGKNKGKEVDRCLKENMNLLPNLRPPPEDCEESTYHPLKKEEGVARPFPEKQA</sequence>
<keyword evidence="8" id="KW-1185">Reference proteome</keyword>
<feature type="compositionally biased region" description="Basic and acidic residues" evidence="5">
    <location>
        <begin position="457"/>
        <end position="471"/>
    </location>
</feature>
<dbReference type="InterPro" id="IPR026591">
    <property type="entry name" value="Sirtuin_cat_small_dom_sf"/>
</dbReference>
<proteinExistence type="inferred from homology"/>
<feature type="compositionally biased region" description="Basic and acidic residues" evidence="5">
    <location>
        <begin position="565"/>
        <end position="580"/>
    </location>
</feature>